<dbReference type="Pfam" id="PF00589">
    <property type="entry name" value="Phage_integrase"/>
    <property type="match status" value="1"/>
</dbReference>
<dbReference type="Proteomes" id="UP000321168">
    <property type="component" value="Unassembled WGS sequence"/>
</dbReference>
<feature type="active site" evidence="10">
    <location>
        <position position="243"/>
    </location>
</feature>
<dbReference type="InterPro" id="IPR004107">
    <property type="entry name" value="Integrase_SAM-like_N"/>
</dbReference>
<gene>
    <name evidence="13" type="primary">xerD</name>
    <name evidence="10" type="synonym">xerC</name>
    <name evidence="13" type="ORF">FRX97_10340</name>
</gene>
<dbReference type="SUPFAM" id="SSF56349">
    <property type="entry name" value="DNA breaking-rejoining enzymes"/>
    <property type="match status" value="1"/>
</dbReference>
<evidence type="ECO:0000259" key="12">
    <source>
        <dbReference type="PROSITE" id="PS51900"/>
    </source>
</evidence>
<dbReference type="NCBIfam" id="TIGR02225">
    <property type="entry name" value="recomb_XerD"/>
    <property type="match status" value="1"/>
</dbReference>
<feature type="active site" evidence="10">
    <location>
        <position position="147"/>
    </location>
</feature>
<protein>
    <recommendedName>
        <fullName evidence="10">Tyrosine recombinase XerC</fullName>
    </recommendedName>
</protein>
<comment type="subcellular location">
    <subcellularLocation>
        <location evidence="1 10">Cytoplasm</location>
    </subcellularLocation>
</comment>
<comment type="subunit">
    <text evidence="10">Forms a cyclic heterotetrameric complex composed of two molecules of XerC and two molecules of XerD.</text>
</comment>
<keyword evidence="3 10" id="KW-0963">Cytoplasm</keyword>
<dbReference type="InterPro" id="IPR044068">
    <property type="entry name" value="CB"/>
</dbReference>
<dbReference type="PROSITE" id="PS51898">
    <property type="entry name" value="TYR_RECOMBINASE"/>
    <property type="match status" value="1"/>
</dbReference>
<dbReference type="NCBIfam" id="NF040815">
    <property type="entry name" value="recomb_XerA_Arch"/>
    <property type="match status" value="1"/>
</dbReference>
<dbReference type="InterPro" id="IPR011010">
    <property type="entry name" value="DNA_brk_join_enz"/>
</dbReference>
<feature type="domain" description="Tyr recombinase" evidence="11">
    <location>
        <begin position="107"/>
        <end position="291"/>
    </location>
</feature>
<evidence type="ECO:0000256" key="9">
    <source>
        <dbReference type="ARBA" id="ARBA00023306"/>
    </source>
</evidence>
<dbReference type="PROSITE" id="PS51900">
    <property type="entry name" value="CB"/>
    <property type="match status" value="1"/>
</dbReference>
<comment type="similarity">
    <text evidence="2">Belongs to the 'phage' integrase family. XerD subfamily.</text>
</comment>
<keyword evidence="6 10" id="KW-0229">DNA integration</keyword>
<dbReference type="InterPro" id="IPR011932">
    <property type="entry name" value="Recomb_XerD"/>
</dbReference>
<evidence type="ECO:0000256" key="3">
    <source>
        <dbReference type="ARBA" id="ARBA00022490"/>
    </source>
</evidence>
<dbReference type="EMBL" id="VORB01000009">
    <property type="protein sequence ID" value="TXC77001.1"/>
    <property type="molecule type" value="Genomic_DNA"/>
</dbReference>
<feature type="active site" evidence="10">
    <location>
        <position position="246"/>
    </location>
</feature>
<evidence type="ECO:0000256" key="10">
    <source>
        <dbReference type="HAMAP-Rule" id="MF_01808"/>
    </source>
</evidence>
<evidence type="ECO:0000313" key="13">
    <source>
        <dbReference type="EMBL" id="TXC77001.1"/>
    </source>
</evidence>
<dbReference type="InterPro" id="IPR010998">
    <property type="entry name" value="Integrase_recombinase_N"/>
</dbReference>
<dbReference type="InterPro" id="IPR002104">
    <property type="entry name" value="Integrase_catalytic"/>
</dbReference>
<dbReference type="PANTHER" id="PTHR30349">
    <property type="entry name" value="PHAGE INTEGRASE-RELATED"/>
    <property type="match status" value="1"/>
</dbReference>
<name>A0A5C6UXN1_9FLAO</name>
<dbReference type="InterPro" id="IPR013762">
    <property type="entry name" value="Integrase-like_cat_sf"/>
</dbReference>
<dbReference type="Gene3D" id="1.10.443.10">
    <property type="entry name" value="Intergrase catalytic core"/>
    <property type="match status" value="1"/>
</dbReference>
<dbReference type="InterPro" id="IPR050090">
    <property type="entry name" value="Tyrosine_recombinase_XerCD"/>
</dbReference>
<dbReference type="GO" id="GO:0005737">
    <property type="term" value="C:cytoplasm"/>
    <property type="evidence" value="ECO:0007669"/>
    <property type="project" value="UniProtKB-SubCell"/>
</dbReference>
<comment type="similarity">
    <text evidence="10">Belongs to the 'phage' integrase family. XerC subfamily.</text>
</comment>
<sequence length="299" mass="34146">MSWDLYKSGYKSFLKLEKSLSDNTVENYLRDLNKLIEFGKKNNKSPQALELTDFNKFITEVNKTGIAARSLARLISGVKSFYNYLLIEEIIEDNPTELLESPKLPTYLPDTLSVEEIDLLIEAIDLSKKDGYRNKTIIETLYGCGLRVSELIGLKISNINFEEDYIKIEGKGNKERLVPLGSTAKKLISHYIHDYRVHTNIADGHEDFLFLNKNGKKISRVMIFMIVKSLAERAGIEKKISPHTFRHSFASHLVEGGADLRAVQEMLGHESITTTEIYTHLDRDYLKSTIMEFHPRAGL</sequence>
<evidence type="ECO:0000256" key="6">
    <source>
        <dbReference type="ARBA" id="ARBA00022908"/>
    </source>
</evidence>
<comment type="caution">
    <text evidence="13">The sequence shown here is derived from an EMBL/GenBank/DDBJ whole genome shotgun (WGS) entry which is preliminary data.</text>
</comment>
<accession>A0A5C6UXN1</accession>
<dbReference type="Gene3D" id="1.10.150.130">
    <property type="match status" value="1"/>
</dbReference>
<evidence type="ECO:0000256" key="1">
    <source>
        <dbReference type="ARBA" id="ARBA00004496"/>
    </source>
</evidence>
<evidence type="ECO:0000256" key="8">
    <source>
        <dbReference type="ARBA" id="ARBA00023172"/>
    </source>
</evidence>
<feature type="active site" description="O-(3'-phospho-DNA)-tyrosine intermediate" evidence="10">
    <location>
        <position position="278"/>
    </location>
</feature>
<dbReference type="HAMAP" id="MF_01808">
    <property type="entry name" value="Recomb_XerC_XerD"/>
    <property type="match status" value="1"/>
</dbReference>
<evidence type="ECO:0000256" key="5">
    <source>
        <dbReference type="ARBA" id="ARBA00022829"/>
    </source>
</evidence>
<keyword evidence="8 10" id="KW-0233">DNA recombination</keyword>
<evidence type="ECO:0000313" key="14">
    <source>
        <dbReference type="Proteomes" id="UP000321168"/>
    </source>
</evidence>
<dbReference type="InterPro" id="IPR023009">
    <property type="entry name" value="Tyrosine_recombinase_XerC/XerD"/>
</dbReference>
<dbReference type="Pfam" id="PF02899">
    <property type="entry name" value="Phage_int_SAM_1"/>
    <property type="match status" value="1"/>
</dbReference>
<dbReference type="GO" id="GO:0003677">
    <property type="term" value="F:DNA binding"/>
    <property type="evidence" value="ECO:0007669"/>
    <property type="project" value="UniProtKB-UniRule"/>
</dbReference>
<comment type="function">
    <text evidence="10">Site-specific tyrosine recombinase, which acts by catalyzing the cutting and rejoining of the recombining DNA molecules. The XerC-XerD complex is essential to convert dimers of the bacterial chromosome into monomers to permit their segregation at cell division. It also contributes to the segregational stability of plasmids.</text>
</comment>
<evidence type="ECO:0000256" key="4">
    <source>
        <dbReference type="ARBA" id="ARBA00022618"/>
    </source>
</evidence>
<evidence type="ECO:0000256" key="7">
    <source>
        <dbReference type="ARBA" id="ARBA00023125"/>
    </source>
</evidence>
<evidence type="ECO:0000259" key="11">
    <source>
        <dbReference type="PROSITE" id="PS51898"/>
    </source>
</evidence>
<keyword evidence="5 10" id="KW-0159">Chromosome partition</keyword>
<organism evidence="13 14">
    <name type="scientific">Luteibaculum oceani</name>
    <dbReference type="NCBI Taxonomy" id="1294296"/>
    <lineage>
        <taxon>Bacteria</taxon>
        <taxon>Pseudomonadati</taxon>
        <taxon>Bacteroidota</taxon>
        <taxon>Flavobacteriia</taxon>
        <taxon>Flavobacteriales</taxon>
        <taxon>Luteibaculaceae</taxon>
        <taxon>Luteibaculum</taxon>
    </lineage>
</organism>
<feature type="domain" description="Core-binding (CB)" evidence="12">
    <location>
        <begin position="1"/>
        <end position="86"/>
    </location>
</feature>
<dbReference type="GO" id="GO:0006313">
    <property type="term" value="P:DNA transposition"/>
    <property type="evidence" value="ECO:0007669"/>
    <property type="project" value="UniProtKB-UniRule"/>
</dbReference>
<dbReference type="AlphaFoldDB" id="A0A5C6UXN1"/>
<keyword evidence="4 10" id="KW-0132">Cell division</keyword>
<dbReference type="RefSeq" id="WP_147015139.1">
    <property type="nucleotide sequence ID" value="NZ_VORB01000009.1"/>
</dbReference>
<proteinExistence type="inferred from homology"/>
<reference evidence="13 14" key="1">
    <citation type="submission" date="2019-08" db="EMBL/GenBank/DDBJ databases">
        <title>Genome of Luteibaculum oceani JCM 18817.</title>
        <authorList>
            <person name="Bowman J.P."/>
        </authorList>
    </citation>
    <scope>NUCLEOTIDE SEQUENCE [LARGE SCALE GENOMIC DNA]</scope>
    <source>
        <strain evidence="13 14">JCM 18817</strain>
    </source>
</reference>
<dbReference type="NCBIfam" id="NF001399">
    <property type="entry name" value="PRK00283.1"/>
    <property type="match status" value="1"/>
</dbReference>
<dbReference type="CDD" id="cd00798">
    <property type="entry name" value="INT_XerDC_C"/>
    <property type="match status" value="1"/>
</dbReference>
<keyword evidence="9 10" id="KW-0131">Cell cycle</keyword>
<dbReference type="PANTHER" id="PTHR30349:SF81">
    <property type="entry name" value="TYROSINE RECOMBINASE XERC"/>
    <property type="match status" value="1"/>
</dbReference>
<feature type="active site" evidence="10">
    <location>
        <position position="269"/>
    </location>
</feature>
<keyword evidence="14" id="KW-1185">Reference proteome</keyword>
<dbReference type="OrthoDB" id="9801717at2"/>
<keyword evidence="7 10" id="KW-0238">DNA-binding</keyword>
<feature type="active site" evidence="10">
    <location>
        <position position="171"/>
    </location>
</feature>
<dbReference type="GO" id="GO:0009037">
    <property type="term" value="F:tyrosine-based site-specific recombinase activity"/>
    <property type="evidence" value="ECO:0007669"/>
    <property type="project" value="UniProtKB-UniRule"/>
</dbReference>
<dbReference type="GO" id="GO:0051301">
    <property type="term" value="P:cell division"/>
    <property type="evidence" value="ECO:0007669"/>
    <property type="project" value="UniProtKB-KW"/>
</dbReference>
<evidence type="ECO:0000256" key="2">
    <source>
        <dbReference type="ARBA" id="ARBA00010450"/>
    </source>
</evidence>
<dbReference type="GO" id="GO:0007059">
    <property type="term" value="P:chromosome segregation"/>
    <property type="evidence" value="ECO:0007669"/>
    <property type="project" value="UniProtKB-UniRule"/>
</dbReference>